<dbReference type="Gene3D" id="3.40.50.1000">
    <property type="entry name" value="HAD superfamily/HAD-like"/>
    <property type="match status" value="1"/>
</dbReference>
<reference evidence="1 2" key="1">
    <citation type="submission" date="2018-12" db="EMBL/GenBank/DDBJ databases">
        <title>Venturia inaequalis Genome Resource.</title>
        <authorList>
            <person name="Lichtner F.J."/>
        </authorList>
    </citation>
    <scope>NUCLEOTIDE SEQUENCE [LARGE SCALE GENOMIC DNA]</scope>
    <source>
        <strain evidence="1 2">120213</strain>
    </source>
</reference>
<protein>
    <recommendedName>
        <fullName evidence="3">Pyrimidine 5-nucleotidase</fullName>
    </recommendedName>
</protein>
<evidence type="ECO:0000313" key="1">
    <source>
        <dbReference type="EMBL" id="KAE9963322.1"/>
    </source>
</evidence>
<dbReference type="PANTHER" id="PTHR47438:SF1">
    <property type="entry name" value="PHOSPHATE METABOLISM PROTEIN 8-RELATED"/>
    <property type="match status" value="1"/>
</dbReference>
<dbReference type="InterPro" id="IPR006439">
    <property type="entry name" value="HAD-SF_hydro_IA"/>
</dbReference>
<dbReference type="PANTHER" id="PTHR47438">
    <property type="entry name" value="PHOSPHATE METABOLISM PROTEIN 8-RELATED"/>
    <property type="match status" value="1"/>
</dbReference>
<dbReference type="Gene3D" id="1.10.150.450">
    <property type="match status" value="1"/>
</dbReference>
<evidence type="ECO:0008006" key="3">
    <source>
        <dbReference type="Google" id="ProtNLM"/>
    </source>
</evidence>
<organism evidence="1 2">
    <name type="scientific">Venturia inaequalis</name>
    <name type="common">Apple scab fungus</name>
    <dbReference type="NCBI Taxonomy" id="5025"/>
    <lineage>
        <taxon>Eukaryota</taxon>
        <taxon>Fungi</taxon>
        <taxon>Dikarya</taxon>
        <taxon>Ascomycota</taxon>
        <taxon>Pezizomycotina</taxon>
        <taxon>Dothideomycetes</taxon>
        <taxon>Pleosporomycetidae</taxon>
        <taxon>Venturiales</taxon>
        <taxon>Venturiaceae</taxon>
        <taxon>Venturia</taxon>
    </lineage>
</organism>
<proteinExistence type="predicted"/>
<comment type="caution">
    <text evidence="1">The sequence shown here is derived from an EMBL/GenBank/DDBJ whole genome shotgun (WGS) entry which is preliminary data.</text>
</comment>
<gene>
    <name evidence="1" type="ORF">EG328_011503</name>
</gene>
<name>A0A8H3U522_VENIN</name>
<dbReference type="InterPro" id="IPR052791">
    <property type="entry name" value="SSM1_domain"/>
</dbReference>
<dbReference type="SFLD" id="SFLDG01129">
    <property type="entry name" value="C1.5:_HAD__Beta-PGM__Phosphata"/>
    <property type="match status" value="1"/>
</dbReference>
<dbReference type="AlphaFoldDB" id="A0A8H3U522"/>
<accession>A0A8H3U522</accession>
<dbReference type="InterPro" id="IPR023214">
    <property type="entry name" value="HAD_sf"/>
</dbReference>
<dbReference type="SFLD" id="SFLDS00003">
    <property type="entry name" value="Haloacid_Dehalogenase"/>
    <property type="match status" value="1"/>
</dbReference>
<dbReference type="GO" id="GO:0008252">
    <property type="term" value="F:nucleotidase activity"/>
    <property type="evidence" value="ECO:0007669"/>
    <property type="project" value="TreeGrafter"/>
</dbReference>
<dbReference type="EMBL" id="WNWS01000864">
    <property type="protein sequence ID" value="KAE9963322.1"/>
    <property type="molecule type" value="Genomic_DNA"/>
</dbReference>
<dbReference type="GO" id="GO:0009166">
    <property type="term" value="P:nucleotide catabolic process"/>
    <property type="evidence" value="ECO:0007669"/>
    <property type="project" value="TreeGrafter"/>
</dbReference>
<dbReference type="InterPro" id="IPR036412">
    <property type="entry name" value="HAD-like_sf"/>
</dbReference>
<sequence length="234" mass="26842">MANSIDNRPVFFFDIDNCLYPRSTKIQNIMGDLINEYFQNHLSLPATEASALHTKYYQSFGLAIQGLVRHHQVDALDFNSKVDDAIPLEKFLSPNPQLQAFLSSFDPKKVKLWLLTNAHVTHGKRVVRLLGVEGFFEGITYCDYAEAATTGRLLAKPERGMWEKAMREANVQKVEDCYFVDDSYINSKGAAEMGWKAIHFVEKELDLPEPPASQYRIRELEEIRNVFPQFFKEG</sequence>
<dbReference type="NCBIfam" id="TIGR01509">
    <property type="entry name" value="HAD-SF-IA-v3"/>
    <property type="match status" value="1"/>
</dbReference>
<dbReference type="SUPFAM" id="SSF56784">
    <property type="entry name" value="HAD-like"/>
    <property type="match status" value="1"/>
</dbReference>
<dbReference type="Pfam" id="PF00702">
    <property type="entry name" value="Hydrolase"/>
    <property type="match status" value="1"/>
</dbReference>
<dbReference type="GO" id="GO:0006206">
    <property type="term" value="P:pyrimidine nucleobase metabolic process"/>
    <property type="evidence" value="ECO:0007669"/>
    <property type="project" value="TreeGrafter"/>
</dbReference>
<evidence type="ECO:0000313" key="2">
    <source>
        <dbReference type="Proteomes" id="UP000447873"/>
    </source>
</evidence>
<dbReference type="InterPro" id="IPR010237">
    <property type="entry name" value="Pyr-5-nucltdase"/>
</dbReference>
<dbReference type="Proteomes" id="UP000447873">
    <property type="component" value="Unassembled WGS sequence"/>
</dbReference>
<dbReference type="NCBIfam" id="TIGR01993">
    <property type="entry name" value="Pyr-5-nucltdase"/>
    <property type="match status" value="1"/>
</dbReference>
<dbReference type="SFLD" id="SFLDG01132">
    <property type="entry name" value="C1.5.3:_5'-Nucleotidase_Like"/>
    <property type="match status" value="1"/>
</dbReference>